<keyword evidence="2" id="KW-1185">Reference proteome</keyword>
<evidence type="ECO:0000313" key="1">
    <source>
        <dbReference type="EMBL" id="KAF5909052.1"/>
    </source>
</evidence>
<feature type="non-terminal residue" evidence="1">
    <location>
        <position position="189"/>
    </location>
</feature>
<organism evidence="1 2">
    <name type="scientific">Clarias magur</name>
    <name type="common">Asian catfish</name>
    <name type="synonym">Macropteronotus magur</name>
    <dbReference type="NCBI Taxonomy" id="1594786"/>
    <lineage>
        <taxon>Eukaryota</taxon>
        <taxon>Metazoa</taxon>
        <taxon>Chordata</taxon>
        <taxon>Craniata</taxon>
        <taxon>Vertebrata</taxon>
        <taxon>Euteleostomi</taxon>
        <taxon>Actinopterygii</taxon>
        <taxon>Neopterygii</taxon>
        <taxon>Teleostei</taxon>
        <taxon>Ostariophysi</taxon>
        <taxon>Siluriformes</taxon>
        <taxon>Clariidae</taxon>
        <taxon>Clarias</taxon>
    </lineage>
</organism>
<reference evidence="1" key="1">
    <citation type="submission" date="2020-07" db="EMBL/GenBank/DDBJ databases">
        <title>Clarias magur genome sequencing, assembly and annotation.</title>
        <authorList>
            <person name="Kushwaha B."/>
            <person name="Kumar R."/>
            <person name="Das P."/>
            <person name="Joshi C.G."/>
            <person name="Kumar D."/>
            <person name="Nagpure N.S."/>
            <person name="Pandey M."/>
            <person name="Agarwal S."/>
            <person name="Srivastava S."/>
            <person name="Singh M."/>
            <person name="Sahoo L."/>
            <person name="Jayasankar P."/>
            <person name="Meher P.K."/>
            <person name="Koringa P.G."/>
            <person name="Iquebal M.A."/>
            <person name="Das S.P."/>
            <person name="Bit A."/>
            <person name="Patnaik S."/>
            <person name="Patel N."/>
            <person name="Shah T.M."/>
            <person name="Hinsu A."/>
            <person name="Jena J.K."/>
        </authorList>
    </citation>
    <scope>NUCLEOTIDE SEQUENCE</scope>
    <source>
        <strain evidence="1">CIFAMagur01</strain>
        <tissue evidence="1">Testis</tissue>
    </source>
</reference>
<evidence type="ECO:0000313" key="2">
    <source>
        <dbReference type="Proteomes" id="UP000727407"/>
    </source>
</evidence>
<name>A0A8J4UX85_CLAMG</name>
<sequence>MQDLLPKGAADHEEGHDARLGMLEFGSISFRQMELLRLMNLPNGYDRVEFDPLQCWFYRVSLAVAMDSVHALQAHWTSMFMGTTPHVSAAFQCAIIQLMRRVFLVKRYESPQIMFLEKDYSQSNSVRVGLTGQLPALHSKESPRAQSPRLRPQLCSKTYCLLSNLLSYEMAKSYPVPCHVCIHYPLVCL</sequence>
<comment type="caution">
    <text evidence="1">The sequence shown here is derived from an EMBL/GenBank/DDBJ whole genome shotgun (WGS) entry which is preliminary data.</text>
</comment>
<accession>A0A8J4UX85</accession>
<keyword evidence="1" id="KW-0675">Receptor</keyword>
<dbReference type="AlphaFoldDB" id="A0A8J4UX85"/>
<proteinExistence type="predicted"/>
<gene>
    <name evidence="1" type="primary">Oscar</name>
    <name evidence="1" type="ORF">DAT39_001195</name>
</gene>
<protein>
    <submittedName>
        <fullName evidence="1">Osteoclast-associated immunoglobulin-like receptor</fullName>
    </submittedName>
</protein>
<dbReference type="Proteomes" id="UP000727407">
    <property type="component" value="Unassembled WGS sequence"/>
</dbReference>
<dbReference type="EMBL" id="QNUK01000008">
    <property type="protein sequence ID" value="KAF5909052.1"/>
    <property type="molecule type" value="Genomic_DNA"/>
</dbReference>